<dbReference type="RefSeq" id="WP_073206456.1">
    <property type="nucleotide sequence ID" value="NZ_FRBD01000006.1"/>
</dbReference>
<feature type="domain" description="POTRA" evidence="8">
    <location>
        <begin position="391"/>
        <end position="462"/>
    </location>
</feature>
<evidence type="ECO:0000256" key="2">
    <source>
        <dbReference type="ARBA" id="ARBA00022452"/>
    </source>
</evidence>
<keyword evidence="4 7" id="KW-0732">Signal</keyword>
<keyword evidence="5" id="KW-0472">Membrane</keyword>
<feature type="chain" id="PRO_5012274477" evidence="7">
    <location>
        <begin position="38"/>
        <end position="905"/>
    </location>
</feature>
<evidence type="ECO:0000256" key="3">
    <source>
        <dbReference type="ARBA" id="ARBA00022692"/>
    </source>
</evidence>
<dbReference type="PIRSF" id="PIRSF006076">
    <property type="entry name" value="OM_assembly_OMP85"/>
    <property type="match status" value="1"/>
</dbReference>
<dbReference type="AlphaFoldDB" id="A0A1M6TID9"/>
<dbReference type="EMBL" id="FRBD01000006">
    <property type="protein sequence ID" value="SHK56643.1"/>
    <property type="molecule type" value="Genomic_DNA"/>
</dbReference>
<comment type="subcellular location">
    <subcellularLocation>
        <location evidence="1">Membrane</location>
    </subcellularLocation>
</comment>
<reference evidence="9 10" key="1">
    <citation type="submission" date="2016-11" db="EMBL/GenBank/DDBJ databases">
        <authorList>
            <person name="Jaros S."/>
            <person name="Januszkiewicz K."/>
            <person name="Wedrychowicz H."/>
        </authorList>
    </citation>
    <scope>NUCLEOTIDE SEQUENCE [LARGE SCALE GENOMIC DNA]</scope>
    <source>
        <strain evidence="9 10">KHT3</strain>
    </source>
</reference>
<evidence type="ECO:0000256" key="7">
    <source>
        <dbReference type="SAM" id="SignalP"/>
    </source>
</evidence>
<feature type="domain" description="POTRA" evidence="8">
    <location>
        <begin position="307"/>
        <end position="388"/>
    </location>
</feature>
<evidence type="ECO:0000259" key="8">
    <source>
        <dbReference type="PROSITE" id="PS51779"/>
    </source>
</evidence>
<feature type="signal peptide" evidence="7">
    <location>
        <begin position="1"/>
        <end position="37"/>
    </location>
</feature>
<dbReference type="Pfam" id="PF07244">
    <property type="entry name" value="POTRA"/>
    <property type="match status" value="4"/>
</dbReference>
<evidence type="ECO:0000256" key="4">
    <source>
        <dbReference type="ARBA" id="ARBA00022729"/>
    </source>
</evidence>
<protein>
    <submittedName>
        <fullName evidence="9">Beta-barrel assembly machine subunit BamA</fullName>
    </submittedName>
</protein>
<dbReference type="Gene3D" id="2.40.160.50">
    <property type="entry name" value="membrane protein fhac: a member of the omp85/tpsb transporter family"/>
    <property type="match status" value="1"/>
</dbReference>
<evidence type="ECO:0000256" key="1">
    <source>
        <dbReference type="ARBA" id="ARBA00004370"/>
    </source>
</evidence>
<evidence type="ECO:0000313" key="9">
    <source>
        <dbReference type="EMBL" id="SHK56643.1"/>
    </source>
</evidence>
<dbReference type="Gene3D" id="3.10.20.310">
    <property type="entry name" value="membrane protein fhac"/>
    <property type="match status" value="5"/>
</dbReference>
<dbReference type="PANTHER" id="PTHR12815:SF47">
    <property type="entry name" value="TRANSLOCATION AND ASSEMBLY MODULE SUBUNIT TAMA"/>
    <property type="match status" value="1"/>
</dbReference>
<gene>
    <name evidence="9" type="ORF">SAMN05216463_10627</name>
</gene>
<dbReference type="GO" id="GO:0019867">
    <property type="term" value="C:outer membrane"/>
    <property type="evidence" value="ECO:0007669"/>
    <property type="project" value="InterPro"/>
</dbReference>
<keyword evidence="3" id="KW-0812">Transmembrane</keyword>
<dbReference type="InterPro" id="IPR039910">
    <property type="entry name" value="D15-like"/>
</dbReference>
<dbReference type="PROSITE" id="PS51779">
    <property type="entry name" value="POTRA"/>
    <property type="match status" value="2"/>
</dbReference>
<keyword evidence="6" id="KW-0998">Cell outer membrane</keyword>
<accession>A0A1M6TID9</accession>
<evidence type="ECO:0000313" key="10">
    <source>
        <dbReference type="Proteomes" id="UP000184130"/>
    </source>
</evidence>
<evidence type="ECO:0000256" key="6">
    <source>
        <dbReference type="ARBA" id="ARBA00023237"/>
    </source>
</evidence>
<evidence type="ECO:0000256" key="5">
    <source>
        <dbReference type="ARBA" id="ARBA00023136"/>
    </source>
</evidence>
<sequence>MLYNIIRYKEVKGISVVKVLVVLFTIHCSLFASTATAQDKIVNPDISYAGTPRTCEIGGIAVEGVEGYEDYVLAGLSGLTVGQEVELPGSQITEAVKRYWRNGLFSKVQITADSIVGNKVYLCIHLGMRPRIKNINYNGIKKSEREDMEAKLGMVKGMSLTRNIIDRAKILAKRYFDDKGYKNAEIEIVQREDASGQVTLDVNIDKKDKMKVHELIFQGNEKLSVGKIKGSMFSKGAFGKIHEAGKLNNFFKAKKFTDERYKEAKQALIDKYNELGFRDATILEDSVYSFDDKHVNILVKIDEGEKYYVRDITWVGNTVVTTDYLNAVLGMKRGDVYNQKHIDKRLKEDDDAAGNWYYNNGYVFSNIDPVEVNIDGDSIDIEMRVTEGPQARLNHVRIYGNDRLYEEVVRRELRTKPGDLFNKEALMRSARDIASMGFFDPEKVVPDVKPNVEDGSVDINWKLEQKSNDQLEFSLGWGQTGVIGKIGIKFNNFSIRNLFGKNKLHRGILPYGDGEQLGFSFQTNGSYYSSLSANYGTNWFGGKRPNSLNVGVFYSKQSDISSYYRNNAFYNNYAMYSYGYGSYNPYYYNYESMLDDDKTMTVWGASLGWGKRLRWPDDYFQFSAQLGYSRYMLRDWSYFYIHNGNCNNINLGLTLSRTSTDNQLFPRRGSEFMASVTVTPPWSLFDNKDYANLAKNSSSATYEDELQDVYRWIEYHKWKFKSRTFTALTGGQKCFVLMTRVEMGLLGSYNKDKRSPFETFYVGGDGMSGYSYGYSEETIGLRGYDNGALSYSSAYETMMNGGTISSYNSYAYDRFTLELRYPFMLGNTTIYGLGFVEGGNAWANAKDFNPFKMKRSAGLGVRIYLPMVGLMGIDWAYGFDNVYTNQYGAQKRGGSNFHFILGQEF</sequence>
<dbReference type="InterPro" id="IPR034746">
    <property type="entry name" value="POTRA"/>
</dbReference>
<dbReference type="PANTHER" id="PTHR12815">
    <property type="entry name" value="SORTING AND ASSEMBLY MACHINERY SAMM50 PROTEIN FAMILY MEMBER"/>
    <property type="match status" value="1"/>
</dbReference>
<dbReference type="InterPro" id="IPR023707">
    <property type="entry name" value="OM_assembly_BamA"/>
</dbReference>
<organism evidence="9 10">
    <name type="scientific">Xylanibacter ruminicola</name>
    <name type="common">Prevotella ruminicola</name>
    <dbReference type="NCBI Taxonomy" id="839"/>
    <lineage>
        <taxon>Bacteria</taxon>
        <taxon>Pseudomonadati</taxon>
        <taxon>Bacteroidota</taxon>
        <taxon>Bacteroidia</taxon>
        <taxon>Bacteroidales</taxon>
        <taxon>Prevotellaceae</taxon>
        <taxon>Xylanibacter</taxon>
    </lineage>
</organism>
<dbReference type="InterPro" id="IPR010827">
    <property type="entry name" value="BamA/TamA_POTRA"/>
</dbReference>
<name>A0A1M6TID9_XYLRU</name>
<proteinExistence type="predicted"/>
<dbReference type="GO" id="GO:0071709">
    <property type="term" value="P:membrane assembly"/>
    <property type="evidence" value="ECO:0007669"/>
    <property type="project" value="InterPro"/>
</dbReference>
<dbReference type="Proteomes" id="UP000184130">
    <property type="component" value="Unassembled WGS sequence"/>
</dbReference>
<keyword evidence="2" id="KW-1134">Transmembrane beta strand</keyword>